<dbReference type="NCBIfam" id="TIGR02607">
    <property type="entry name" value="antidote_HigA"/>
    <property type="match status" value="1"/>
</dbReference>
<dbReference type="InterPro" id="IPR013430">
    <property type="entry name" value="Toxin_antidote_HigA"/>
</dbReference>
<evidence type="ECO:0000313" key="3">
    <source>
        <dbReference type="EMBL" id="SDO54971.1"/>
    </source>
</evidence>
<dbReference type="SUPFAM" id="SSF47413">
    <property type="entry name" value="lambda repressor-like DNA-binding domains"/>
    <property type="match status" value="1"/>
</dbReference>
<evidence type="ECO:0000313" key="4">
    <source>
        <dbReference type="Proteomes" id="UP000199134"/>
    </source>
</evidence>
<sequence>MVHVEGKDDRMVANNLEPHYLTHPGEVIKDELEFRGISQRRLAAEIGVPASQLNEVLNAKRPLSAEMALLIGQALDLDAAPLLALQMKYNLLSAKRNKSFLKRLKEIPRIAAVL</sequence>
<evidence type="ECO:0000259" key="2">
    <source>
        <dbReference type="PROSITE" id="PS50943"/>
    </source>
</evidence>
<accession>A0A1H0KGT3</accession>
<evidence type="ECO:0000256" key="1">
    <source>
        <dbReference type="ARBA" id="ARBA00023125"/>
    </source>
</evidence>
<dbReference type="OrthoDB" id="9796786at2"/>
<reference evidence="4" key="1">
    <citation type="submission" date="2016-10" db="EMBL/GenBank/DDBJ databases">
        <authorList>
            <person name="de Groot N.N."/>
        </authorList>
    </citation>
    <scope>NUCLEOTIDE SEQUENCE [LARGE SCALE GENOMIC DNA]</scope>
    <source>
        <strain evidence="4">BP1-145</strain>
    </source>
</reference>
<dbReference type="SMART" id="SM00530">
    <property type="entry name" value="HTH_XRE"/>
    <property type="match status" value="1"/>
</dbReference>
<dbReference type="PROSITE" id="PS50943">
    <property type="entry name" value="HTH_CROC1"/>
    <property type="match status" value="1"/>
</dbReference>
<dbReference type="Proteomes" id="UP000199134">
    <property type="component" value="Unassembled WGS sequence"/>
</dbReference>
<dbReference type="PANTHER" id="PTHR36924:SF1">
    <property type="entry name" value="ANTITOXIN HIGA-1"/>
    <property type="match status" value="1"/>
</dbReference>
<gene>
    <name evidence="3" type="ORF">SAMN04487900_12553</name>
</gene>
<dbReference type="CDD" id="cd00093">
    <property type="entry name" value="HTH_XRE"/>
    <property type="match status" value="1"/>
</dbReference>
<dbReference type="Gene3D" id="1.10.260.40">
    <property type="entry name" value="lambda repressor-like DNA-binding domains"/>
    <property type="match status" value="1"/>
</dbReference>
<proteinExistence type="predicted"/>
<protein>
    <submittedName>
        <fullName evidence="3">Addiction module antidote protein, HigA family</fullName>
    </submittedName>
</protein>
<name>A0A1H0KGT3_9BACT</name>
<dbReference type="PANTHER" id="PTHR36924">
    <property type="entry name" value="ANTITOXIN HIGA-1"/>
    <property type="match status" value="1"/>
</dbReference>
<dbReference type="EMBL" id="FNIW01000025">
    <property type="protein sequence ID" value="SDO54971.1"/>
    <property type="molecule type" value="Genomic_DNA"/>
</dbReference>
<dbReference type="Pfam" id="PF01381">
    <property type="entry name" value="HTH_3"/>
    <property type="match status" value="1"/>
</dbReference>
<dbReference type="InterPro" id="IPR001387">
    <property type="entry name" value="Cro/C1-type_HTH"/>
</dbReference>
<feature type="domain" description="HTH cro/C1-type" evidence="2">
    <location>
        <begin position="28"/>
        <end position="82"/>
    </location>
</feature>
<dbReference type="GO" id="GO:0003677">
    <property type="term" value="F:DNA binding"/>
    <property type="evidence" value="ECO:0007669"/>
    <property type="project" value="UniProtKB-KW"/>
</dbReference>
<dbReference type="RefSeq" id="WP_091854962.1">
    <property type="nucleotide sequence ID" value="NZ_FNIW01000025.1"/>
</dbReference>
<dbReference type="AlphaFoldDB" id="A0A1H0KGT3"/>
<organism evidence="3 4">
    <name type="scientific">Prevotella communis</name>
    <dbReference type="NCBI Taxonomy" id="2913614"/>
    <lineage>
        <taxon>Bacteria</taxon>
        <taxon>Pseudomonadati</taxon>
        <taxon>Bacteroidota</taxon>
        <taxon>Bacteroidia</taxon>
        <taxon>Bacteroidales</taxon>
        <taxon>Prevotellaceae</taxon>
        <taxon>Prevotella</taxon>
    </lineage>
</organism>
<keyword evidence="1" id="KW-0238">DNA-binding</keyword>
<comment type="caution">
    <text evidence="3">The sequence shown here is derived from an EMBL/GenBank/DDBJ whole genome shotgun (WGS) entry which is preliminary data.</text>
</comment>
<dbReference type="InterPro" id="IPR010982">
    <property type="entry name" value="Lambda_DNA-bd_dom_sf"/>
</dbReference>